<evidence type="ECO:0000313" key="2">
    <source>
        <dbReference type="EMBL" id="GGQ55045.1"/>
    </source>
</evidence>
<reference evidence="2" key="2">
    <citation type="submission" date="2020-09" db="EMBL/GenBank/DDBJ databases">
        <authorList>
            <person name="Sun Q."/>
            <person name="Ohkuma M."/>
        </authorList>
    </citation>
    <scope>NUCLEOTIDE SEQUENCE</scope>
    <source>
        <strain evidence="2">JCM 3131</strain>
    </source>
</reference>
<accession>A0A918ERZ5</accession>
<reference evidence="2" key="1">
    <citation type="journal article" date="2014" name="Int. J. Syst. Evol. Microbiol.">
        <title>Complete genome sequence of Corynebacterium casei LMG S-19264T (=DSM 44701T), isolated from a smear-ripened cheese.</title>
        <authorList>
            <consortium name="US DOE Joint Genome Institute (JGI-PGF)"/>
            <person name="Walter F."/>
            <person name="Albersmeier A."/>
            <person name="Kalinowski J."/>
            <person name="Ruckert C."/>
        </authorList>
    </citation>
    <scope>NUCLEOTIDE SEQUENCE</scope>
    <source>
        <strain evidence="2">JCM 3131</strain>
    </source>
</reference>
<dbReference type="AlphaFoldDB" id="A0A918ERZ5"/>
<feature type="compositionally biased region" description="Basic and acidic residues" evidence="1">
    <location>
        <begin position="49"/>
        <end position="60"/>
    </location>
</feature>
<proteinExistence type="predicted"/>
<protein>
    <submittedName>
        <fullName evidence="2">Uncharacterized protein</fullName>
    </submittedName>
</protein>
<feature type="region of interest" description="Disordered" evidence="1">
    <location>
        <begin position="43"/>
        <end position="64"/>
    </location>
</feature>
<evidence type="ECO:0000313" key="3">
    <source>
        <dbReference type="Proteomes" id="UP000620156"/>
    </source>
</evidence>
<dbReference type="Proteomes" id="UP000620156">
    <property type="component" value="Unassembled WGS sequence"/>
</dbReference>
<keyword evidence="3" id="KW-1185">Reference proteome</keyword>
<comment type="caution">
    <text evidence="2">The sequence shown here is derived from an EMBL/GenBank/DDBJ whole genome shotgun (WGS) entry which is preliminary data.</text>
</comment>
<sequence>MAQVFGPDRLPRWRIIAPVPDVPQPAATVTTLRQAVSQIAPAALPAFTREPDQAADRSRQGSDPAPFQRFVAQWAVHVHVRRQPGLAADLRHWVDTARTGDADRARRAASEIGRILDAAHAAVGLSAR</sequence>
<gene>
    <name evidence="2" type="ORF">GCM10010145_25880</name>
</gene>
<name>A0A918ERZ5_9ACTN</name>
<dbReference type="EMBL" id="BMQK01000004">
    <property type="protein sequence ID" value="GGQ55045.1"/>
    <property type="molecule type" value="Genomic_DNA"/>
</dbReference>
<evidence type="ECO:0000256" key="1">
    <source>
        <dbReference type="SAM" id="MobiDB-lite"/>
    </source>
</evidence>
<organism evidence="2 3">
    <name type="scientific">Streptomyces ruber</name>
    <dbReference type="NCBI Taxonomy" id="83378"/>
    <lineage>
        <taxon>Bacteria</taxon>
        <taxon>Bacillati</taxon>
        <taxon>Actinomycetota</taxon>
        <taxon>Actinomycetes</taxon>
        <taxon>Kitasatosporales</taxon>
        <taxon>Streptomycetaceae</taxon>
        <taxon>Streptomyces</taxon>
    </lineage>
</organism>